<evidence type="ECO:0000313" key="2">
    <source>
        <dbReference type="Proteomes" id="UP000275663"/>
    </source>
</evidence>
<dbReference type="KEGG" id="upv:EJN92_10965"/>
<dbReference type="RefSeq" id="WP_126127861.1">
    <property type="nucleotide sequence ID" value="NZ_CP034464.1"/>
</dbReference>
<accession>A0A3Q9BQZ2</accession>
<protein>
    <submittedName>
        <fullName evidence="1">Uncharacterized protein</fullName>
    </submittedName>
</protein>
<sequence length="166" mass="19412">MPHSTQTSELPWSSYQQAQQVFDSITPEKTTLDELHRLGIHPEHTPNVSLLNHTDVMRRLAITANLDLQFLPPQVQKCIASHHSCHAYEIEQKHLDHQRHGNFWMDFLNFRRQTNTLGWQFDALIIMQDDLVVYKLWSGKPNILLQEEERSPLGPLQGIGTTQWRR</sequence>
<dbReference type="Proteomes" id="UP000275663">
    <property type="component" value="Chromosome"/>
</dbReference>
<keyword evidence="2" id="KW-1185">Reference proteome</keyword>
<proteinExistence type="predicted"/>
<dbReference type="OrthoDB" id="6979445at2"/>
<evidence type="ECO:0000313" key="1">
    <source>
        <dbReference type="EMBL" id="AZP12480.1"/>
    </source>
</evidence>
<organism evidence="1 2">
    <name type="scientific">Undibacterium parvum</name>
    <dbReference type="NCBI Taxonomy" id="401471"/>
    <lineage>
        <taxon>Bacteria</taxon>
        <taxon>Pseudomonadati</taxon>
        <taxon>Pseudomonadota</taxon>
        <taxon>Betaproteobacteria</taxon>
        <taxon>Burkholderiales</taxon>
        <taxon>Oxalobacteraceae</taxon>
        <taxon>Undibacterium</taxon>
    </lineage>
</organism>
<dbReference type="EMBL" id="CP034464">
    <property type="protein sequence ID" value="AZP12480.1"/>
    <property type="molecule type" value="Genomic_DNA"/>
</dbReference>
<name>A0A3Q9BQZ2_9BURK</name>
<reference evidence="1 2" key="1">
    <citation type="journal article" date="2011" name="Int. J. Syst. Evol. Microbiol.">
        <title>Description of Undibacterium oligocarboniphilum sp. nov., isolated from purified water, and Undibacterium pigrum strain CCUG 49012 as the type strain of Undibacterium parvum sp. nov., and emended descriptions of the genus Undibacterium and the species Undibacterium pigrum.</title>
        <authorList>
            <person name="Eder W."/>
            <person name="Wanner G."/>
            <person name="Ludwig W."/>
            <person name="Busse H.J."/>
            <person name="Ziemke-Kageler F."/>
            <person name="Lang E."/>
        </authorList>
    </citation>
    <scope>NUCLEOTIDE SEQUENCE [LARGE SCALE GENOMIC DNA]</scope>
    <source>
        <strain evidence="1 2">DSM 23061</strain>
    </source>
</reference>
<dbReference type="AlphaFoldDB" id="A0A3Q9BQZ2"/>
<gene>
    <name evidence="1" type="ORF">EJN92_10965</name>
</gene>